<gene>
    <name evidence="1" type="ORF">BDN72DRAFT_851638</name>
</gene>
<accession>A0ACD2ZZ19</accession>
<reference evidence="1 2" key="1">
    <citation type="journal article" date="2019" name="Nat. Ecol. Evol.">
        <title>Megaphylogeny resolves global patterns of mushroom evolution.</title>
        <authorList>
            <person name="Varga T."/>
            <person name="Krizsan K."/>
            <person name="Foldi C."/>
            <person name="Dima B."/>
            <person name="Sanchez-Garcia M."/>
            <person name="Sanchez-Ramirez S."/>
            <person name="Szollosi G.J."/>
            <person name="Szarkandi J.G."/>
            <person name="Papp V."/>
            <person name="Albert L."/>
            <person name="Andreopoulos W."/>
            <person name="Angelini C."/>
            <person name="Antonin V."/>
            <person name="Barry K.W."/>
            <person name="Bougher N.L."/>
            <person name="Buchanan P."/>
            <person name="Buyck B."/>
            <person name="Bense V."/>
            <person name="Catcheside P."/>
            <person name="Chovatia M."/>
            <person name="Cooper J."/>
            <person name="Damon W."/>
            <person name="Desjardin D."/>
            <person name="Finy P."/>
            <person name="Geml J."/>
            <person name="Haridas S."/>
            <person name="Hughes K."/>
            <person name="Justo A."/>
            <person name="Karasinski D."/>
            <person name="Kautmanova I."/>
            <person name="Kiss B."/>
            <person name="Kocsube S."/>
            <person name="Kotiranta H."/>
            <person name="LaButti K.M."/>
            <person name="Lechner B.E."/>
            <person name="Liimatainen K."/>
            <person name="Lipzen A."/>
            <person name="Lukacs Z."/>
            <person name="Mihaltcheva S."/>
            <person name="Morgado L.N."/>
            <person name="Niskanen T."/>
            <person name="Noordeloos M.E."/>
            <person name="Ohm R.A."/>
            <person name="Ortiz-Santana B."/>
            <person name="Ovrebo C."/>
            <person name="Racz N."/>
            <person name="Riley R."/>
            <person name="Savchenko A."/>
            <person name="Shiryaev A."/>
            <person name="Soop K."/>
            <person name="Spirin V."/>
            <person name="Szebenyi C."/>
            <person name="Tomsovsky M."/>
            <person name="Tulloss R.E."/>
            <person name="Uehling J."/>
            <person name="Grigoriev I.V."/>
            <person name="Vagvolgyi C."/>
            <person name="Papp T."/>
            <person name="Martin F.M."/>
            <person name="Miettinen O."/>
            <person name="Hibbett D.S."/>
            <person name="Nagy L.G."/>
        </authorList>
    </citation>
    <scope>NUCLEOTIDE SEQUENCE [LARGE SCALE GENOMIC DNA]</scope>
    <source>
        <strain evidence="1 2">NL-1719</strain>
    </source>
</reference>
<evidence type="ECO:0000313" key="1">
    <source>
        <dbReference type="EMBL" id="TFK58697.1"/>
    </source>
</evidence>
<sequence>MDIILLITFFGLFSKGLIIALLINVIFLYYVVSLHKRISSSFASDTSERPVHDGTEGNFNVVQCPVMVLVVNFERMMNDRENEFVTIAPFGAVVETRTAGVGLIS</sequence>
<dbReference type="Proteomes" id="UP000308600">
    <property type="component" value="Unassembled WGS sequence"/>
</dbReference>
<dbReference type="EMBL" id="ML209230">
    <property type="protein sequence ID" value="TFK58697.1"/>
    <property type="molecule type" value="Genomic_DNA"/>
</dbReference>
<name>A0ACD2ZZ19_9AGAR</name>
<keyword evidence="2" id="KW-1185">Reference proteome</keyword>
<organism evidence="1 2">
    <name type="scientific">Pluteus cervinus</name>
    <dbReference type="NCBI Taxonomy" id="181527"/>
    <lineage>
        <taxon>Eukaryota</taxon>
        <taxon>Fungi</taxon>
        <taxon>Dikarya</taxon>
        <taxon>Basidiomycota</taxon>
        <taxon>Agaricomycotina</taxon>
        <taxon>Agaricomycetes</taxon>
        <taxon>Agaricomycetidae</taxon>
        <taxon>Agaricales</taxon>
        <taxon>Pluteineae</taxon>
        <taxon>Pluteaceae</taxon>
        <taxon>Pluteus</taxon>
    </lineage>
</organism>
<proteinExistence type="predicted"/>
<evidence type="ECO:0000313" key="2">
    <source>
        <dbReference type="Proteomes" id="UP000308600"/>
    </source>
</evidence>
<protein>
    <submittedName>
        <fullName evidence="1">Uncharacterized protein</fullName>
    </submittedName>
</protein>